<comment type="caution">
    <text evidence="1">The sequence shown here is derived from an EMBL/GenBank/DDBJ whole genome shotgun (WGS) entry which is preliminary data.</text>
</comment>
<gene>
    <name evidence="1" type="ORF">MtrunA17_Chr6g0459041</name>
</gene>
<reference evidence="2" key="1">
    <citation type="journal article" date="2018" name="Nat. Plants">
        <title>Whole-genome landscape of Medicago truncatula symbiotic genes.</title>
        <authorList>
            <person name="Pecrix Y."/>
            <person name="Staton S.E."/>
            <person name="Sallet E."/>
            <person name="Lelandais-Briere C."/>
            <person name="Moreau S."/>
            <person name="Carrere S."/>
            <person name="Blein T."/>
            <person name="Jardinaud M.F."/>
            <person name="Latrasse D."/>
            <person name="Zouine M."/>
            <person name="Zahm M."/>
            <person name="Kreplak J."/>
            <person name="Mayjonade B."/>
            <person name="Satge C."/>
            <person name="Perez M."/>
            <person name="Cauet S."/>
            <person name="Marande W."/>
            <person name="Chantry-Darmon C."/>
            <person name="Lopez-Roques C."/>
            <person name="Bouchez O."/>
            <person name="Berard A."/>
            <person name="Debelle F."/>
            <person name="Munos S."/>
            <person name="Bendahmane A."/>
            <person name="Berges H."/>
            <person name="Niebel A."/>
            <person name="Buitink J."/>
            <person name="Frugier F."/>
            <person name="Benhamed M."/>
            <person name="Crespi M."/>
            <person name="Gouzy J."/>
            <person name="Gamas P."/>
        </authorList>
    </citation>
    <scope>NUCLEOTIDE SEQUENCE [LARGE SCALE GENOMIC DNA]</scope>
    <source>
        <strain evidence="2">cv. Jemalong A17</strain>
    </source>
</reference>
<sequence>MKMKKVLSICWKEGVRGFFVGNSTAYNILSTFDVIITFVLLQFREGVHVLEFYL</sequence>
<name>A0A396HFI3_MEDTR</name>
<protein>
    <submittedName>
        <fullName evidence="1">Uncharacterized protein</fullName>
    </submittedName>
</protein>
<dbReference type="EMBL" id="PSQE01000006">
    <property type="protein sequence ID" value="RHN50584.1"/>
    <property type="molecule type" value="Genomic_DNA"/>
</dbReference>
<proteinExistence type="predicted"/>
<evidence type="ECO:0000313" key="1">
    <source>
        <dbReference type="EMBL" id="RHN50584.1"/>
    </source>
</evidence>
<dbReference type="Gramene" id="rna34887">
    <property type="protein sequence ID" value="RHN50584.1"/>
    <property type="gene ID" value="gene34887"/>
</dbReference>
<evidence type="ECO:0000313" key="2">
    <source>
        <dbReference type="Proteomes" id="UP000265566"/>
    </source>
</evidence>
<dbReference type="Proteomes" id="UP000265566">
    <property type="component" value="Chromosome 6"/>
</dbReference>
<organism evidence="1 2">
    <name type="scientific">Medicago truncatula</name>
    <name type="common">Barrel medic</name>
    <name type="synonym">Medicago tribuloides</name>
    <dbReference type="NCBI Taxonomy" id="3880"/>
    <lineage>
        <taxon>Eukaryota</taxon>
        <taxon>Viridiplantae</taxon>
        <taxon>Streptophyta</taxon>
        <taxon>Embryophyta</taxon>
        <taxon>Tracheophyta</taxon>
        <taxon>Spermatophyta</taxon>
        <taxon>Magnoliopsida</taxon>
        <taxon>eudicotyledons</taxon>
        <taxon>Gunneridae</taxon>
        <taxon>Pentapetalae</taxon>
        <taxon>rosids</taxon>
        <taxon>fabids</taxon>
        <taxon>Fabales</taxon>
        <taxon>Fabaceae</taxon>
        <taxon>Papilionoideae</taxon>
        <taxon>50 kb inversion clade</taxon>
        <taxon>NPAAA clade</taxon>
        <taxon>Hologalegina</taxon>
        <taxon>IRL clade</taxon>
        <taxon>Trifolieae</taxon>
        <taxon>Medicago</taxon>
    </lineage>
</organism>
<accession>A0A396HFI3</accession>
<dbReference type="AlphaFoldDB" id="A0A396HFI3"/>